<reference evidence="1" key="1">
    <citation type="submission" date="2016-07" db="EMBL/GenBank/DDBJ databases">
        <authorList>
            <person name="Bretaudeau A."/>
        </authorList>
    </citation>
    <scope>NUCLEOTIDE SEQUENCE</scope>
    <source>
        <strain evidence="1">Rice</strain>
        <tissue evidence="1">Whole body</tissue>
    </source>
</reference>
<organism evidence="1">
    <name type="scientific">Spodoptera frugiperda</name>
    <name type="common">Fall armyworm</name>
    <dbReference type="NCBI Taxonomy" id="7108"/>
    <lineage>
        <taxon>Eukaryota</taxon>
        <taxon>Metazoa</taxon>
        <taxon>Ecdysozoa</taxon>
        <taxon>Arthropoda</taxon>
        <taxon>Hexapoda</taxon>
        <taxon>Insecta</taxon>
        <taxon>Pterygota</taxon>
        <taxon>Neoptera</taxon>
        <taxon>Endopterygota</taxon>
        <taxon>Lepidoptera</taxon>
        <taxon>Glossata</taxon>
        <taxon>Ditrysia</taxon>
        <taxon>Noctuoidea</taxon>
        <taxon>Noctuidae</taxon>
        <taxon>Amphipyrinae</taxon>
        <taxon>Spodoptera</taxon>
    </lineage>
</organism>
<accession>A0A2H1V884</accession>
<sequence>MCRNKNWWITQGLVPSGNRTRYTLQGSQLPSYRASQELKIYTFPKMSENVETKPDKQKNIDH</sequence>
<protein>
    <submittedName>
        <fullName evidence="1">SFRICE_024321</fullName>
    </submittedName>
</protein>
<name>A0A2H1V884_SPOFR</name>
<dbReference type="EMBL" id="ODYU01000938">
    <property type="protein sequence ID" value="SOQ36454.1"/>
    <property type="molecule type" value="Genomic_DNA"/>
</dbReference>
<dbReference type="AlphaFoldDB" id="A0A2H1V884"/>
<proteinExistence type="predicted"/>
<evidence type="ECO:0000313" key="1">
    <source>
        <dbReference type="EMBL" id="SOQ36454.1"/>
    </source>
</evidence>
<gene>
    <name evidence="1" type="ORF">SFRICE_024321</name>
</gene>